<dbReference type="EMBL" id="FWZU01000009">
    <property type="protein sequence ID" value="SMF44263.1"/>
    <property type="molecule type" value="Genomic_DNA"/>
</dbReference>
<evidence type="ECO:0000313" key="1">
    <source>
        <dbReference type="EMBL" id="SMF44263.1"/>
    </source>
</evidence>
<accession>A0A1X7F2G7</accession>
<dbReference type="AlphaFoldDB" id="A0A1X7F2G7"/>
<proteinExistence type="predicted"/>
<keyword evidence="2" id="KW-1185">Reference proteome</keyword>
<dbReference type="Proteomes" id="UP000192906">
    <property type="component" value="Unassembled WGS sequence"/>
</dbReference>
<reference evidence="2" key="1">
    <citation type="submission" date="2017-04" db="EMBL/GenBank/DDBJ databases">
        <authorList>
            <person name="Varghese N."/>
            <person name="Submissions S."/>
        </authorList>
    </citation>
    <scope>NUCLEOTIDE SEQUENCE [LARGE SCALE GENOMIC DNA]</scope>
    <source>
        <strain evidence="2">K3S</strain>
    </source>
</reference>
<name>A0A1X7F2G7_9BACT</name>
<protein>
    <submittedName>
        <fullName evidence="1">Uncharacterized protein</fullName>
    </submittedName>
</protein>
<gene>
    <name evidence="1" type="ORF">SAMN06295933_3580</name>
</gene>
<evidence type="ECO:0000313" key="2">
    <source>
        <dbReference type="Proteomes" id="UP000192906"/>
    </source>
</evidence>
<organism evidence="1 2">
    <name type="scientific">Desulfovibrio gilichinskyi</name>
    <dbReference type="NCBI Taxonomy" id="1519643"/>
    <lineage>
        <taxon>Bacteria</taxon>
        <taxon>Pseudomonadati</taxon>
        <taxon>Thermodesulfobacteriota</taxon>
        <taxon>Desulfovibrionia</taxon>
        <taxon>Desulfovibrionales</taxon>
        <taxon>Desulfovibrionaceae</taxon>
        <taxon>Desulfovibrio</taxon>
    </lineage>
</organism>
<sequence>MRDFKTLFKKTVFGFVMGTGVGRVNTYFYVVKATINSNFVQSSLYWFYKSQSFFELFMTEFPHNVLRNTKANFTVFEKSC</sequence>